<evidence type="ECO:0000313" key="2">
    <source>
        <dbReference type="Proteomes" id="UP001060215"/>
    </source>
</evidence>
<organism evidence="1 2">
    <name type="scientific">Camellia lanceoleosa</name>
    <dbReference type="NCBI Taxonomy" id="1840588"/>
    <lineage>
        <taxon>Eukaryota</taxon>
        <taxon>Viridiplantae</taxon>
        <taxon>Streptophyta</taxon>
        <taxon>Embryophyta</taxon>
        <taxon>Tracheophyta</taxon>
        <taxon>Spermatophyta</taxon>
        <taxon>Magnoliopsida</taxon>
        <taxon>eudicotyledons</taxon>
        <taxon>Gunneridae</taxon>
        <taxon>Pentapetalae</taxon>
        <taxon>asterids</taxon>
        <taxon>Ericales</taxon>
        <taxon>Theaceae</taxon>
        <taxon>Camellia</taxon>
    </lineage>
</organism>
<protein>
    <submittedName>
        <fullName evidence="1">Uncharacterized protein</fullName>
    </submittedName>
</protein>
<proteinExistence type="predicted"/>
<dbReference type="Proteomes" id="UP001060215">
    <property type="component" value="Chromosome 9"/>
</dbReference>
<evidence type="ECO:0000313" key="1">
    <source>
        <dbReference type="EMBL" id="KAI8004867.1"/>
    </source>
</evidence>
<keyword evidence="2" id="KW-1185">Reference proteome</keyword>
<name>A0ACC0GWE1_9ERIC</name>
<reference evidence="1 2" key="1">
    <citation type="journal article" date="2022" name="Plant J.">
        <title>Chromosome-level genome of Camellia lanceoleosa provides a valuable resource for understanding genome evolution and self-incompatibility.</title>
        <authorList>
            <person name="Gong W."/>
            <person name="Xiao S."/>
            <person name="Wang L."/>
            <person name="Liao Z."/>
            <person name="Chang Y."/>
            <person name="Mo W."/>
            <person name="Hu G."/>
            <person name="Li W."/>
            <person name="Zhao G."/>
            <person name="Zhu H."/>
            <person name="Hu X."/>
            <person name="Ji K."/>
            <person name="Xiang X."/>
            <person name="Song Q."/>
            <person name="Yuan D."/>
            <person name="Jin S."/>
            <person name="Zhang L."/>
        </authorList>
    </citation>
    <scope>NUCLEOTIDE SEQUENCE [LARGE SCALE GENOMIC DNA]</scope>
    <source>
        <strain evidence="1">SQ_2022a</strain>
    </source>
</reference>
<dbReference type="EMBL" id="CM045766">
    <property type="protein sequence ID" value="KAI8004867.1"/>
    <property type="molecule type" value="Genomic_DNA"/>
</dbReference>
<gene>
    <name evidence="1" type="ORF">LOK49_LG08G00918</name>
</gene>
<sequence length="72" mass="7767">MASRCNRFINKTLISYLKSTIKSNLQTACASIDRSASSSSRFSLPTRPTSPPLSRFSLSRCSGTRPKVGALG</sequence>
<accession>A0ACC0GWE1</accession>
<comment type="caution">
    <text evidence="1">The sequence shown here is derived from an EMBL/GenBank/DDBJ whole genome shotgun (WGS) entry which is preliminary data.</text>
</comment>